<dbReference type="OrthoDB" id="4961018at2759"/>
<dbReference type="AlphaFoldDB" id="A0A1F7ZU02"/>
<keyword evidence="4" id="KW-1185">Reference proteome</keyword>
<sequence>MATVLPPYAAGDSPPSYDEVASKVDQLVGSSPTPQKYLDVAASLSEAERQVLKDGAEAHNPIQTEEDKKKLSLGAAKTMSTDETVAKLREDASAASAAVVAIDGSFTALQVQIASIDQLEETDFLTQLNEHKTKYRNVLQQSRLLAADISQYGSSFDELIIPLCADESLTVAQRVEQIDRFITVNSFQEQGNEINTKFESLIDSFVEFTAQFSSWGKDKEEELNNEIKEIDKQLVELAQKLADLKTSLIALGVGLGVGLTAAGIGLALSGPVAPFILIGGLIFAGATAAAVAGIAIAIGAISNQIDEKKRERDEKADEIDKIRLARRNLEDLGNSQLIIFRDNVKVLQSYWTSMQADAQEIKGWLDDGATNFPILDVLMQNVPKYMESALNNAVTVYASMAQYMDEYAKGTML</sequence>
<evidence type="ECO:0000313" key="4">
    <source>
        <dbReference type="Proteomes" id="UP000179179"/>
    </source>
</evidence>
<keyword evidence="1" id="KW-0175">Coiled coil</keyword>
<keyword evidence="2" id="KW-0812">Transmembrane</keyword>
<evidence type="ECO:0000256" key="2">
    <source>
        <dbReference type="SAM" id="Phobius"/>
    </source>
</evidence>
<comment type="caution">
    <text evidence="3">The sequence shown here is derived from an EMBL/GenBank/DDBJ whole genome shotgun (WGS) entry which is preliminary data.</text>
</comment>
<accession>A0A1F7ZU02</accession>
<evidence type="ECO:0008006" key="5">
    <source>
        <dbReference type="Google" id="ProtNLM"/>
    </source>
</evidence>
<feature type="coiled-coil region" evidence="1">
    <location>
        <begin position="220"/>
        <end position="247"/>
    </location>
</feature>
<organism evidence="3 4">
    <name type="scientific">Aspergillus bombycis</name>
    <dbReference type="NCBI Taxonomy" id="109264"/>
    <lineage>
        <taxon>Eukaryota</taxon>
        <taxon>Fungi</taxon>
        <taxon>Dikarya</taxon>
        <taxon>Ascomycota</taxon>
        <taxon>Pezizomycotina</taxon>
        <taxon>Eurotiomycetes</taxon>
        <taxon>Eurotiomycetidae</taxon>
        <taxon>Eurotiales</taxon>
        <taxon>Aspergillaceae</taxon>
        <taxon>Aspergillus</taxon>
    </lineage>
</organism>
<name>A0A1F7ZU02_9EURO</name>
<dbReference type="RefSeq" id="XP_022386275.1">
    <property type="nucleotide sequence ID" value="XM_022535076.1"/>
</dbReference>
<feature type="coiled-coil region" evidence="1">
    <location>
        <begin position="298"/>
        <end position="332"/>
    </location>
</feature>
<keyword evidence="2" id="KW-1133">Transmembrane helix</keyword>
<dbReference type="Proteomes" id="UP000179179">
    <property type="component" value="Unassembled WGS sequence"/>
</dbReference>
<gene>
    <name evidence="3" type="ORF">ABOM_007947</name>
</gene>
<feature type="transmembrane region" description="Helical" evidence="2">
    <location>
        <begin position="248"/>
        <end position="269"/>
    </location>
</feature>
<keyword evidence="2" id="KW-0472">Membrane</keyword>
<dbReference type="Gene3D" id="1.20.1170.10">
    <property type="match status" value="1"/>
</dbReference>
<evidence type="ECO:0000313" key="3">
    <source>
        <dbReference type="EMBL" id="OGM42558.1"/>
    </source>
</evidence>
<proteinExistence type="predicted"/>
<evidence type="ECO:0000256" key="1">
    <source>
        <dbReference type="SAM" id="Coils"/>
    </source>
</evidence>
<dbReference type="EMBL" id="LYCR01000087">
    <property type="protein sequence ID" value="OGM42558.1"/>
    <property type="molecule type" value="Genomic_DNA"/>
</dbReference>
<reference evidence="3 4" key="1">
    <citation type="journal article" date="2016" name="Genome Biol. Evol.">
        <title>Draft genome sequence of an aflatoxigenic Aspergillus species, A. bombycis.</title>
        <authorList>
            <person name="Moore G.G."/>
            <person name="Mack B.M."/>
            <person name="Beltz S.B."/>
            <person name="Gilbert M.K."/>
        </authorList>
    </citation>
    <scope>NUCLEOTIDE SEQUENCE [LARGE SCALE GENOMIC DNA]</scope>
    <source>
        <strain evidence="4">NRRL 26010</strain>
    </source>
</reference>
<feature type="transmembrane region" description="Helical" evidence="2">
    <location>
        <begin position="275"/>
        <end position="302"/>
    </location>
</feature>
<dbReference type="GeneID" id="34451337"/>
<protein>
    <recommendedName>
        <fullName evidence="5">Haemolytic enterotoxin (HBL)</fullName>
    </recommendedName>
</protein>